<dbReference type="AlphaFoldDB" id="A0A956NAH0"/>
<evidence type="ECO:0000256" key="1">
    <source>
        <dbReference type="SAM" id="MobiDB-lite"/>
    </source>
</evidence>
<proteinExistence type="predicted"/>
<comment type="caution">
    <text evidence="2">The sequence shown here is derived from an EMBL/GenBank/DDBJ whole genome shotgun (WGS) entry which is preliminary data.</text>
</comment>
<reference evidence="2" key="1">
    <citation type="submission" date="2020-04" db="EMBL/GenBank/DDBJ databases">
        <authorList>
            <person name="Zhang T."/>
        </authorList>
    </citation>
    <scope>NUCLEOTIDE SEQUENCE</scope>
    <source>
        <strain evidence="2">HKST-UBA02</strain>
    </source>
</reference>
<gene>
    <name evidence="2" type="ORF">KDA27_07685</name>
</gene>
<dbReference type="PANTHER" id="PTHR10151">
    <property type="entry name" value="ECTONUCLEOTIDE PYROPHOSPHATASE/PHOSPHODIESTERASE"/>
    <property type="match status" value="1"/>
</dbReference>
<dbReference type="InterPro" id="IPR017850">
    <property type="entry name" value="Alkaline_phosphatase_core_sf"/>
</dbReference>
<accession>A0A956NAH0</accession>
<reference evidence="2" key="2">
    <citation type="journal article" date="2021" name="Microbiome">
        <title>Successional dynamics and alternative stable states in a saline activated sludge microbial community over 9 years.</title>
        <authorList>
            <person name="Wang Y."/>
            <person name="Ye J."/>
            <person name="Ju F."/>
            <person name="Liu L."/>
            <person name="Boyd J.A."/>
            <person name="Deng Y."/>
            <person name="Parks D.H."/>
            <person name="Jiang X."/>
            <person name="Yin X."/>
            <person name="Woodcroft B.J."/>
            <person name="Tyson G.W."/>
            <person name="Hugenholtz P."/>
            <person name="Polz M.F."/>
            <person name="Zhang T."/>
        </authorList>
    </citation>
    <scope>NUCLEOTIDE SEQUENCE</scope>
    <source>
        <strain evidence="2">HKST-UBA02</strain>
    </source>
</reference>
<evidence type="ECO:0000313" key="3">
    <source>
        <dbReference type="Proteomes" id="UP000739538"/>
    </source>
</evidence>
<evidence type="ECO:0000313" key="2">
    <source>
        <dbReference type="EMBL" id="MCA9755665.1"/>
    </source>
</evidence>
<sequence length="543" mass="60625">MRTTPSPSRRPSQHPSLRPSRVSGRPLVAWSFTSVLLALVVLGLSHCGKPAGPSVVVIGLDGATWERIDPWIESGKLPNLAALRSRSAYGPLNSVLPCLSPPAWTSATTGVNPGRHGIFDFQKRLSMSPSIVPETARSRRTEPIWNFLKGRGPRVCVINVPMTDPVDEVDGIMVSGFPHLDQQNWVWPKERRTEIEAMGYLRDRMEMRLPEGEEQAVLDSLLQIQEKRFELAKKLYQEERWGLFWVVFTQTDRVQHLYWKFDDPENPAYDPELAARFGGSIEKLWVRCDELLGELLALIPEDTHILVLSDHGFGPIHREFRAGNYLRTEESGLSPEEADDVYSVDPSDAARLYVRRIQRDPGATRTSEQARELEAKLAASLRAVRDPATGRSPFDLVARQERIFVGKEAEAGPNIDISPAYGYFVPLGDPEEGYQLPVFGDPRSSLSGWHRMNGIVMMAGPNVQPGPLPADESYGLLDIVPTALYLMDHAIPEDLYGKVIATGIRPGYWQSHPPVRKGLVATEDRQLTPEELEKLHGVPYIGG</sequence>
<name>A0A956NAH0_UNCEI</name>
<dbReference type="PANTHER" id="PTHR10151:SF120">
    <property type="entry name" value="BIS(5'-ADENOSYL)-TRIPHOSPHATASE"/>
    <property type="match status" value="1"/>
</dbReference>
<protein>
    <submittedName>
        <fullName evidence="2">Alkaline phosphatase family protein</fullName>
    </submittedName>
</protein>
<dbReference type="Proteomes" id="UP000739538">
    <property type="component" value="Unassembled WGS sequence"/>
</dbReference>
<dbReference type="Gene3D" id="3.40.720.10">
    <property type="entry name" value="Alkaline Phosphatase, subunit A"/>
    <property type="match status" value="1"/>
</dbReference>
<dbReference type="GO" id="GO:0016787">
    <property type="term" value="F:hydrolase activity"/>
    <property type="evidence" value="ECO:0007669"/>
    <property type="project" value="UniProtKB-ARBA"/>
</dbReference>
<dbReference type="InterPro" id="IPR002591">
    <property type="entry name" value="Phosphodiest/P_Trfase"/>
</dbReference>
<dbReference type="SUPFAM" id="SSF53649">
    <property type="entry name" value="Alkaline phosphatase-like"/>
    <property type="match status" value="1"/>
</dbReference>
<feature type="compositionally biased region" description="Low complexity" evidence="1">
    <location>
        <begin position="1"/>
        <end position="21"/>
    </location>
</feature>
<organism evidence="2 3">
    <name type="scientific">Eiseniibacteriota bacterium</name>
    <dbReference type="NCBI Taxonomy" id="2212470"/>
    <lineage>
        <taxon>Bacteria</taxon>
        <taxon>Candidatus Eiseniibacteriota</taxon>
    </lineage>
</organism>
<dbReference type="Pfam" id="PF01663">
    <property type="entry name" value="Phosphodiest"/>
    <property type="match status" value="1"/>
</dbReference>
<feature type="region of interest" description="Disordered" evidence="1">
    <location>
        <begin position="1"/>
        <end position="22"/>
    </location>
</feature>
<dbReference type="EMBL" id="JAGQHS010000029">
    <property type="protein sequence ID" value="MCA9755665.1"/>
    <property type="molecule type" value="Genomic_DNA"/>
</dbReference>